<dbReference type="Gene3D" id="1.25.40.10">
    <property type="entry name" value="Tetratricopeptide repeat domain"/>
    <property type="match status" value="2"/>
</dbReference>
<dbReference type="SMART" id="SM00028">
    <property type="entry name" value="TPR"/>
    <property type="match status" value="3"/>
</dbReference>
<dbReference type="AlphaFoldDB" id="A0A7C9LZ34"/>
<dbReference type="Pfam" id="PF13181">
    <property type="entry name" value="TPR_8"/>
    <property type="match status" value="1"/>
</dbReference>
<feature type="repeat" description="TPR" evidence="2">
    <location>
        <begin position="176"/>
        <end position="209"/>
    </location>
</feature>
<keyword evidence="1" id="KW-0808">Transferase</keyword>
<dbReference type="PROSITE" id="PS50005">
    <property type="entry name" value="TPR"/>
    <property type="match status" value="1"/>
</dbReference>
<sequence length="557" mass="61712">MRAAAFGRPLFFVRRARPPRPLSCRSFPQVSAQMQQELDRLWRQAQAFEAQGDFAQARTQYEAILAIAPRQPVVHLRLSDIAQREGRYRDARNAALAAADIVRDMRRWEVLPFATLRLLAFDERDRVRELILGADWSQPALLSQAVVLSQHLWLIDEPEHALRLLDTAQQRARPHPMIEYSRANALRNSGRLKEATDALERAIALAPNDALAHWTLAYHEKADPPGRRIARVRAALDANAHEPLAKAHLHYALFKELEDAGEDAAAFSELEAGARLMRAQLRYDAQAEAAGIDALRALPAVAPPPTGEAFAAHVPIFVVGMPRTGTTVLERILGNHPHVASAGELNAFVHALSEAGDLFVSSPPTADMVARLREVDMTVVGREYLARTQRRYGAKTHLVDKTPLNVFHAGWIARALPQAKILCMVREPVDACFSNFKEMFSGDAYAYSYDLAELAGHALRFGDLVAHWERTLPGRFMTVSYEAMVSDPSSTAKAAMEFCGLSFEASAVDITRNTTSSSTASSSQVREAIHARGIGAWRRHADALAPLIDRLERTDRG</sequence>
<protein>
    <submittedName>
        <fullName evidence="3">Tetratricopeptide repeat protein</fullName>
    </submittedName>
</protein>
<dbReference type="InterPro" id="IPR011990">
    <property type="entry name" value="TPR-like_helical_dom_sf"/>
</dbReference>
<dbReference type="PANTHER" id="PTHR12788">
    <property type="entry name" value="PROTEIN-TYROSINE SULFOTRANSFERASE 2"/>
    <property type="match status" value="1"/>
</dbReference>
<name>A0A7C9LZ34_9GAMM</name>
<comment type="caution">
    <text evidence="3">The sequence shown here is derived from an EMBL/GenBank/DDBJ whole genome shotgun (WGS) entry which is preliminary data.</text>
</comment>
<evidence type="ECO:0000256" key="2">
    <source>
        <dbReference type="PROSITE-ProRule" id="PRU00339"/>
    </source>
</evidence>
<dbReference type="Pfam" id="PF13469">
    <property type="entry name" value="Sulfotransfer_3"/>
    <property type="match status" value="1"/>
</dbReference>
<evidence type="ECO:0000313" key="3">
    <source>
        <dbReference type="EMBL" id="MUV12708.1"/>
    </source>
</evidence>
<keyword evidence="2" id="KW-0802">TPR repeat</keyword>
<dbReference type="EMBL" id="WOXT01000001">
    <property type="protein sequence ID" value="MUV12708.1"/>
    <property type="molecule type" value="Genomic_DNA"/>
</dbReference>
<dbReference type="InterPro" id="IPR019734">
    <property type="entry name" value="TPR_rpt"/>
</dbReference>
<reference evidence="3 4" key="1">
    <citation type="submission" date="2019-12" db="EMBL/GenBank/DDBJ databases">
        <authorList>
            <person name="Xu J."/>
        </authorList>
    </citation>
    <scope>NUCLEOTIDE SEQUENCE [LARGE SCALE GENOMIC DNA]</scope>
    <source>
        <strain evidence="3 4">HX-5-24</strain>
    </source>
</reference>
<gene>
    <name evidence="3" type="ORF">GN331_00615</name>
</gene>
<dbReference type="GO" id="GO:0008476">
    <property type="term" value="F:protein-tyrosine sulfotransferase activity"/>
    <property type="evidence" value="ECO:0007669"/>
    <property type="project" value="InterPro"/>
</dbReference>
<proteinExistence type="predicted"/>
<dbReference type="Gene3D" id="3.40.50.300">
    <property type="entry name" value="P-loop containing nucleotide triphosphate hydrolases"/>
    <property type="match status" value="1"/>
</dbReference>
<dbReference type="InterPro" id="IPR027417">
    <property type="entry name" value="P-loop_NTPase"/>
</dbReference>
<dbReference type="PANTHER" id="PTHR12788:SF10">
    <property type="entry name" value="PROTEIN-TYROSINE SULFOTRANSFERASE"/>
    <property type="match status" value="1"/>
</dbReference>
<organism evidence="3 4">
    <name type="scientific">Noviluteimonas gilva</name>
    <dbReference type="NCBI Taxonomy" id="2682097"/>
    <lineage>
        <taxon>Bacteria</taxon>
        <taxon>Pseudomonadati</taxon>
        <taxon>Pseudomonadota</taxon>
        <taxon>Gammaproteobacteria</taxon>
        <taxon>Lysobacterales</taxon>
        <taxon>Lysobacteraceae</taxon>
        <taxon>Noviluteimonas</taxon>
    </lineage>
</organism>
<evidence type="ECO:0000256" key="1">
    <source>
        <dbReference type="ARBA" id="ARBA00022679"/>
    </source>
</evidence>
<dbReference type="InterPro" id="IPR026634">
    <property type="entry name" value="TPST-like"/>
</dbReference>
<evidence type="ECO:0000313" key="4">
    <source>
        <dbReference type="Proteomes" id="UP000479692"/>
    </source>
</evidence>
<dbReference type="SUPFAM" id="SSF48452">
    <property type="entry name" value="TPR-like"/>
    <property type="match status" value="1"/>
</dbReference>
<accession>A0A7C9LZ34</accession>
<dbReference type="SUPFAM" id="SSF52540">
    <property type="entry name" value="P-loop containing nucleoside triphosphate hydrolases"/>
    <property type="match status" value="1"/>
</dbReference>
<dbReference type="Proteomes" id="UP000479692">
    <property type="component" value="Unassembled WGS sequence"/>
</dbReference>
<keyword evidence="4" id="KW-1185">Reference proteome</keyword>